<protein>
    <recommendedName>
        <fullName evidence="1">RAD3-like helicase DEAD domain-containing protein</fullName>
    </recommendedName>
</protein>
<organism evidence="2 3">
    <name type="scientific">Cylicostephanus goldi</name>
    <name type="common">Nematode worm</name>
    <dbReference type="NCBI Taxonomy" id="71465"/>
    <lineage>
        <taxon>Eukaryota</taxon>
        <taxon>Metazoa</taxon>
        <taxon>Ecdysozoa</taxon>
        <taxon>Nematoda</taxon>
        <taxon>Chromadorea</taxon>
        <taxon>Rhabditida</taxon>
        <taxon>Rhabditina</taxon>
        <taxon>Rhabditomorpha</taxon>
        <taxon>Strongyloidea</taxon>
        <taxon>Strongylidae</taxon>
        <taxon>Cylicostephanus</taxon>
    </lineage>
</organism>
<sequence length="75" mass="8307">MFSIRTTVLGSRDQLCIHDRVCKEQDTRVKTNSSVAGATYRNYRLLCVAVWSQSALVTTTIILIVGPTFPCISSL</sequence>
<evidence type="ECO:0000259" key="1">
    <source>
        <dbReference type="Pfam" id="PF06733"/>
    </source>
</evidence>
<dbReference type="GO" id="GO:0005524">
    <property type="term" value="F:ATP binding"/>
    <property type="evidence" value="ECO:0007669"/>
    <property type="project" value="InterPro"/>
</dbReference>
<dbReference type="GO" id="GO:0003678">
    <property type="term" value="F:DNA helicase activity"/>
    <property type="evidence" value="ECO:0007669"/>
    <property type="project" value="InterPro"/>
</dbReference>
<dbReference type="GO" id="GO:0003677">
    <property type="term" value="F:DNA binding"/>
    <property type="evidence" value="ECO:0007669"/>
    <property type="project" value="InterPro"/>
</dbReference>
<feature type="domain" description="RAD3-like helicase DEAD" evidence="1">
    <location>
        <begin position="3"/>
        <end position="30"/>
    </location>
</feature>
<dbReference type="Proteomes" id="UP000271889">
    <property type="component" value="Unassembled WGS sequence"/>
</dbReference>
<proteinExistence type="predicted"/>
<dbReference type="Pfam" id="PF06733">
    <property type="entry name" value="DEAD_2"/>
    <property type="match status" value="1"/>
</dbReference>
<evidence type="ECO:0000313" key="2">
    <source>
        <dbReference type="EMBL" id="VDK60430.1"/>
    </source>
</evidence>
<gene>
    <name evidence="2" type="ORF">CGOC_LOCUS5009</name>
</gene>
<dbReference type="InterPro" id="IPR010614">
    <property type="entry name" value="RAD3-like_helicase_DEAD"/>
</dbReference>
<dbReference type="AlphaFoldDB" id="A0A3P6RZA7"/>
<evidence type="ECO:0000313" key="3">
    <source>
        <dbReference type="Proteomes" id="UP000271889"/>
    </source>
</evidence>
<keyword evidence="3" id="KW-1185">Reference proteome</keyword>
<reference evidence="2 3" key="1">
    <citation type="submission" date="2018-11" db="EMBL/GenBank/DDBJ databases">
        <authorList>
            <consortium name="Pathogen Informatics"/>
        </authorList>
    </citation>
    <scope>NUCLEOTIDE SEQUENCE [LARGE SCALE GENOMIC DNA]</scope>
</reference>
<name>A0A3P6RZA7_CYLGO</name>
<dbReference type="EMBL" id="UYRV01014665">
    <property type="protein sequence ID" value="VDK60430.1"/>
    <property type="molecule type" value="Genomic_DNA"/>
</dbReference>
<accession>A0A3P6RZA7</accession>